<feature type="compositionally biased region" description="Basic and acidic residues" evidence="1">
    <location>
        <begin position="177"/>
        <end position="186"/>
    </location>
</feature>
<proteinExistence type="predicted"/>
<reference evidence="2 3" key="1">
    <citation type="submission" date="2006-04" db="EMBL/GenBank/DDBJ databases">
        <authorList>
            <person name="Nierman W.C."/>
        </authorList>
    </citation>
    <scope>NUCLEOTIDE SEQUENCE [LARGE SCALE GENOMIC DNA]</scope>
    <source>
        <strain evidence="2 3">DW4/3-1</strain>
    </source>
</reference>
<accession>Q08ST6</accession>
<feature type="region of interest" description="Disordered" evidence="1">
    <location>
        <begin position="474"/>
        <end position="496"/>
    </location>
</feature>
<feature type="region of interest" description="Disordered" evidence="1">
    <location>
        <begin position="301"/>
        <end position="353"/>
    </location>
</feature>
<name>Q08ST6_STIAD</name>
<protein>
    <submittedName>
        <fullName evidence="2">Uncharacterized protein</fullName>
    </submittedName>
</protein>
<comment type="caution">
    <text evidence="2">The sequence shown here is derived from an EMBL/GenBank/DDBJ whole genome shotgun (WGS) entry which is preliminary data.</text>
</comment>
<dbReference type="EMBL" id="AAMD01000158">
    <property type="protein sequence ID" value="EAU63545.1"/>
    <property type="molecule type" value="Genomic_DNA"/>
</dbReference>
<dbReference type="Proteomes" id="UP000032702">
    <property type="component" value="Unassembled WGS sequence"/>
</dbReference>
<feature type="region of interest" description="Disordered" evidence="1">
    <location>
        <begin position="54"/>
        <end position="83"/>
    </location>
</feature>
<feature type="region of interest" description="Disordered" evidence="1">
    <location>
        <begin position="104"/>
        <end position="216"/>
    </location>
</feature>
<evidence type="ECO:0000313" key="2">
    <source>
        <dbReference type="EMBL" id="EAU63545.1"/>
    </source>
</evidence>
<gene>
    <name evidence="2" type="ORF">STIAU_7193</name>
</gene>
<evidence type="ECO:0000313" key="3">
    <source>
        <dbReference type="Proteomes" id="UP000032702"/>
    </source>
</evidence>
<feature type="compositionally biased region" description="Low complexity" evidence="1">
    <location>
        <begin position="301"/>
        <end position="310"/>
    </location>
</feature>
<organism evidence="2 3">
    <name type="scientific">Stigmatella aurantiaca (strain DW4/3-1)</name>
    <dbReference type="NCBI Taxonomy" id="378806"/>
    <lineage>
        <taxon>Bacteria</taxon>
        <taxon>Pseudomonadati</taxon>
        <taxon>Myxococcota</taxon>
        <taxon>Myxococcia</taxon>
        <taxon>Myxococcales</taxon>
        <taxon>Cystobacterineae</taxon>
        <taxon>Archangiaceae</taxon>
        <taxon>Stigmatella</taxon>
    </lineage>
</organism>
<feature type="compositionally biased region" description="Basic and acidic residues" evidence="1">
    <location>
        <begin position="142"/>
        <end position="154"/>
    </location>
</feature>
<sequence>MAGPEACSGGHRLLLTWESTFPRSRHAHPLHRGARGIPQDCPCLGREGADAARTGVGPGGYLPARDLQTGGRSGFPGHQPRSQVRRQWPGLLVRDGVLRGAVAQPERGREHGAAGAGPDGHAHHQRDRHGRAEARVPGARAQGREDRRAGRERAGGGLGRGQHEDDGAHRRRRLRHQRLEDVDHQRHPGGLHHAGGAHGRGRLRGHLPGDVPHGREGLLGVQEARQGGQPLLGHGHPLLRGLPHPPALRAGRGERGLLLHHDQLPGRAAGDRAHGGGGHGAHGGGRAALWHRAGGLRQAAAQVPGVAPQVRRAPHRHRGRQAAHVPRGGGLRSEGERGEGDLHGEALRGRSGAARGLRLPAVLRGHGLHRGDAHRPGMAGHPPHHHRRRDLRGDEGDPLEDLQLLDQAGGEQSPTGALVTAPIRGRCTSRCTRNPNSKWHRHTRSCTARPCRSWPRWWGTPRSWDSHRPSPRPLLRRRLPGRPAAQRGWTRAPGTARTRRCLHNLPSRG</sequence>
<evidence type="ECO:0000256" key="1">
    <source>
        <dbReference type="SAM" id="MobiDB-lite"/>
    </source>
</evidence>
<feature type="compositionally biased region" description="Basic residues" evidence="1">
    <location>
        <begin position="312"/>
        <end position="321"/>
    </location>
</feature>
<feature type="region of interest" description="Disordered" evidence="1">
    <location>
        <begin position="367"/>
        <end position="398"/>
    </location>
</feature>
<dbReference type="AlphaFoldDB" id="Q08ST6"/>
<feature type="compositionally biased region" description="Basic and acidic residues" evidence="1">
    <location>
        <begin position="333"/>
        <end position="348"/>
    </location>
</feature>